<name>H3GX48_PHYRM</name>
<dbReference type="EMBL" id="DS566065">
    <property type="status" value="NOT_ANNOTATED_CDS"/>
    <property type="molecule type" value="Genomic_DNA"/>
</dbReference>
<evidence type="ECO:0000313" key="2">
    <source>
        <dbReference type="EnsemblProtists" id="Phyra82139"/>
    </source>
</evidence>
<reference evidence="2" key="2">
    <citation type="submission" date="2015-06" db="UniProtKB">
        <authorList>
            <consortium name="EnsemblProtists"/>
        </authorList>
    </citation>
    <scope>IDENTIFICATION</scope>
    <source>
        <strain evidence="2">Pr102</strain>
    </source>
</reference>
<dbReference type="HOGENOM" id="CLU_051444_2_1_1"/>
<dbReference type="OMA" id="YFEIFRF"/>
<reference evidence="3" key="1">
    <citation type="journal article" date="2006" name="Science">
        <title>Phytophthora genome sequences uncover evolutionary origins and mechanisms of pathogenesis.</title>
        <authorList>
            <person name="Tyler B.M."/>
            <person name="Tripathy S."/>
            <person name="Zhang X."/>
            <person name="Dehal P."/>
            <person name="Jiang R.H."/>
            <person name="Aerts A."/>
            <person name="Arredondo F.D."/>
            <person name="Baxter L."/>
            <person name="Bensasson D."/>
            <person name="Beynon J.L."/>
            <person name="Chapman J."/>
            <person name="Damasceno C.M."/>
            <person name="Dorrance A.E."/>
            <person name="Dou D."/>
            <person name="Dickerman A.W."/>
            <person name="Dubchak I.L."/>
            <person name="Garbelotto M."/>
            <person name="Gijzen M."/>
            <person name="Gordon S.G."/>
            <person name="Govers F."/>
            <person name="Grunwald N.J."/>
            <person name="Huang W."/>
            <person name="Ivors K.L."/>
            <person name="Jones R.W."/>
            <person name="Kamoun S."/>
            <person name="Krampis K."/>
            <person name="Lamour K.H."/>
            <person name="Lee M.K."/>
            <person name="McDonald W.H."/>
            <person name="Medina M."/>
            <person name="Meijer H.J."/>
            <person name="Nordberg E.K."/>
            <person name="Maclean D.J."/>
            <person name="Ospina-Giraldo M.D."/>
            <person name="Morris P.F."/>
            <person name="Phuntumart V."/>
            <person name="Putnam N.H."/>
            <person name="Rash S."/>
            <person name="Rose J.K."/>
            <person name="Sakihama Y."/>
            <person name="Salamov A.A."/>
            <person name="Savidor A."/>
            <person name="Scheuring C.F."/>
            <person name="Smith B.M."/>
            <person name="Sobral B.W."/>
            <person name="Terry A."/>
            <person name="Torto-Alalibo T.A."/>
            <person name="Win J."/>
            <person name="Xu Z."/>
            <person name="Zhang H."/>
            <person name="Grigoriev I.V."/>
            <person name="Rokhsar D.S."/>
            <person name="Boore J.L."/>
        </authorList>
    </citation>
    <scope>NUCLEOTIDE SEQUENCE [LARGE SCALE GENOMIC DNA]</scope>
    <source>
        <strain evidence="3">Pr102</strain>
    </source>
</reference>
<keyword evidence="1" id="KW-0175">Coiled coil</keyword>
<dbReference type="VEuPathDB" id="FungiDB:KRP23_330"/>
<feature type="coiled-coil region" evidence="1">
    <location>
        <begin position="117"/>
        <end position="144"/>
    </location>
</feature>
<dbReference type="eggNOG" id="ENOG502REM3">
    <property type="taxonomic scope" value="Eukaryota"/>
</dbReference>
<evidence type="ECO:0000313" key="3">
    <source>
        <dbReference type="Proteomes" id="UP000005238"/>
    </source>
</evidence>
<keyword evidence="3" id="KW-1185">Reference proteome</keyword>
<protein>
    <recommendedName>
        <fullName evidence="4">BZIP domain-containing protein</fullName>
    </recommendedName>
</protein>
<accession>H3GX48</accession>
<dbReference type="EnsemblProtists" id="Phyra82139">
    <property type="protein sequence ID" value="Phyra82139"/>
    <property type="gene ID" value="Phyra82139"/>
</dbReference>
<dbReference type="Proteomes" id="UP000005238">
    <property type="component" value="Unassembled WGS sequence"/>
</dbReference>
<dbReference type="AlphaFoldDB" id="H3GX48"/>
<evidence type="ECO:0008006" key="4">
    <source>
        <dbReference type="Google" id="ProtNLM"/>
    </source>
</evidence>
<organism evidence="2 3">
    <name type="scientific">Phytophthora ramorum</name>
    <name type="common">Sudden oak death agent</name>
    <dbReference type="NCBI Taxonomy" id="164328"/>
    <lineage>
        <taxon>Eukaryota</taxon>
        <taxon>Sar</taxon>
        <taxon>Stramenopiles</taxon>
        <taxon>Oomycota</taxon>
        <taxon>Peronosporomycetes</taxon>
        <taxon>Peronosporales</taxon>
        <taxon>Peronosporaceae</taxon>
        <taxon>Phytophthora</taxon>
    </lineage>
</organism>
<sequence>MNVCTLYPPSRRQLSDDVIGSVKQRAWLSDDCIEEGGDENIITGNAFQQPHDRPQLYEEALEEHSIVAQGGVYNALHGGTSMEAEQKERGTASSLARQREKRRLRQIRYRKKKYAVLTHLEEDTQQLREEVQSLEQRRRDISASLPIWKSVWDIALRYFEIFRFGLQGSSLQSQSSTTSSSSQLDFVLTTLAPDVEHNAGRGVETMMRSWWCLSHWFGRFDLELEGLMKGNNSSLDATTTTSVTITEQTLRKRIVMRGSVHFQLDNANGRVTSVTAQSDMLTPMLRLLGDLEDVSCVFEKALISPGFHWKMAI</sequence>
<evidence type="ECO:0000256" key="1">
    <source>
        <dbReference type="SAM" id="Coils"/>
    </source>
</evidence>
<dbReference type="InParanoid" id="H3GX48"/>
<dbReference type="VEuPathDB" id="FungiDB:KRP22_14383"/>
<proteinExistence type="predicted"/>